<dbReference type="EMBL" id="JBCLVG010000001">
    <property type="protein sequence ID" value="MEN1946296.1"/>
    <property type="molecule type" value="Genomic_DNA"/>
</dbReference>
<organism evidence="2 3">
    <name type="scientific">Leifsonia stereocauli</name>
    <dbReference type="NCBI Taxonomy" id="3134136"/>
    <lineage>
        <taxon>Bacteria</taxon>
        <taxon>Bacillati</taxon>
        <taxon>Actinomycetota</taxon>
        <taxon>Actinomycetes</taxon>
        <taxon>Micrococcales</taxon>
        <taxon>Microbacteriaceae</taxon>
        <taxon>Leifsonia</taxon>
    </lineage>
</organism>
<dbReference type="Pfam" id="PF13649">
    <property type="entry name" value="Methyltransf_25"/>
    <property type="match status" value="1"/>
</dbReference>
<dbReference type="InterPro" id="IPR041698">
    <property type="entry name" value="Methyltransf_25"/>
</dbReference>
<keyword evidence="3" id="KW-1185">Reference proteome</keyword>
<dbReference type="Gene3D" id="3.40.50.150">
    <property type="entry name" value="Vaccinia Virus protein VP39"/>
    <property type="match status" value="1"/>
</dbReference>
<accession>A0ABU9W2U3</accession>
<dbReference type="SUPFAM" id="SSF53335">
    <property type="entry name" value="S-adenosyl-L-methionine-dependent methyltransferases"/>
    <property type="match status" value="1"/>
</dbReference>
<feature type="domain" description="Methyltransferase" evidence="1">
    <location>
        <begin position="52"/>
        <end position="143"/>
    </location>
</feature>
<reference evidence="2 3" key="1">
    <citation type="submission" date="2024-03" db="EMBL/GenBank/DDBJ databases">
        <title>YIM 134122 draft genome.</title>
        <authorList>
            <person name="Zuo S."/>
            <person name="Xiong L."/>
        </authorList>
    </citation>
    <scope>NUCLEOTIDE SEQUENCE [LARGE SCALE GENOMIC DNA]</scope>
    <source>
        <strain evidence="2 3">YIM 134122</strain>
    </source>
</reference>
<keyword evidence="2" id="KW-0808">Transferase</keyword>
<dbReference type="RefSeq" id="WP_342112751.1">
    <property type="nucleotide sequence ID" value="NZ_JBCAUN010000001.1"/>
</dbReference>
<dbReference type="Proteomes" id="UP001425155">
    <property type="component" value="Unassembled WGS sequence"/>
</dbReference>
<dbReference type="GO" id="GO:0008168">
    <property type="term" value="F:methyltransferase activity"/>
    <property type="evidence" value="ECO:0007669"/>
    <property type="project" value="UniProtKB-KW"/>
</dbReference>
<dbReference type="EC" id="2.1.1.-" evidence="2"/>
<dbReference type="CDD" id="cd02440">
    <property type="entry name" value="AdoMet_MTases"/>
    <property type="match status" value="1"/>
</dbReference>
<evidence type="ECO:0000313" key="3">
    <source>
        <dbReference type="Proteomes" id="UP001425155"/>
    </source>
</evidence>
<dbReference type="InterPro" id="IPR050508">
    <property type="entry name" value="Methyltransf_Superfamily"/>
</dbReference>
<protein>
    <submittedName>
        <fullName evidence="2">Class I SAM-dependent methyltransferase</fullName>
        <ecNumber evidence="2">2.1.1.-</ecNumber>
    </submittedName>
</protein>
<dbReference type="InterPro" id="IPR029063">
    <property type="entry name" value="SAM-dependent_MTases_sf"/>
</dbReference>
<dbReference type="GO" id="GO:0032259">
    <property type="term" value="P:methylation"/>
    <property type="evidence" value="ECO:0007669"/>
    <property type="project" value="UniProtKB-KW"/>
</dbReference>
<name>A0ABU9W2U3_9MICO</name>
<comment type="caution">
    <text evidence="2">The sequence shown here is derived from an EMBL/GenBank/DDBJ whole genome shotgun (WGS) entry which is preliminary data.</text>
</comment>
<keyword evidence="2" id="KW-0489">Methyltransferase</keyword>
<evidence type="ECO:0000259" key="1">
    <source>
        <dbReference type="Pfam" id="PF13649"/>
    </source>
</evidence>
<evidence type="ECO:0000313" key="2">
    <source>
        <dbReference type="EMBL" id="MEN1946296.1"/>
    </source>
</evidence>
<dbReference type="PANTHER" id="PTHR42912:SF93">
    <property type="entry name" value="N6-ADENOSINE-METHYLTRANSFERASE TMT1A"/>
    <property type="match status" value="1"/>
</dbReference>
<gene>
    <name evidence="2" type="ORF">WJX64_07060</name>
</gene>
<sequence>MSEDRIDQTRRLYATVAHTYAEVLPDTRYEAPLELGMVDHFIAQLPDSELPVLDAGCGTGRMLHYLSTRGVSPVVGIDLSPEMIAHARTGHPGVALETGDLRALPYPDASIRAVLCWYAIIHSDTADVVAIVDEVGRVLMPGGTVLFGFQAGTGERVVEEAYGHDVTLHGVLHETPEIAHWLNEAGFDVTAIADRGPVGFERNSQGFVLARRR</sequence>
<dbReference type="PANTHER" id="PTHR42912">
    <property type="entry name" value="METHYLTRANSFERASE"/>
    <property type="match status" value="1"/>
</dbReference>
<proteinExistence type="predicted"/>